<feature type="compositionally biased region" description="Polar residues" evidence="1">
    <location>
        <begin position="250"/>
        <end position="264"/>
    </location>
</feature>
<reference evidence="2 3" key="1">
    <citation type="journal article" date="2014" name="BMC Genomics">
        <title>Comparative genomics of the major fungal agents of human and animal Sporotrichosis: Sporothrix schenckii and Sporothrix brasiliensis.</title>
        <authorList>
            <person name="Teixeira M.M."/>
            <person name="de Almeida L.G."/>
            <person name="Kubitschek-Barreira P."/>
            <person name="Alves F.L."/>
            <person name="Kioshima E.S."/>
            <person name="Abadio A.K."/>
            <person name="Fernandes L."/>
            <person name="Derengowski L.S."/>
            <person name="Ferreira K.S."/>
            <person name="Souza R.C."/>
            <person name="Ruiz J.C."/>
            <person name="de Andrade N.C."/>
            <person name="Paes H.C."/>
            <person name="Nicola A.M."/>
            <person name="Albuquerque P."/>
            <person name="Gerber A.L."/>
            <person name="Martins V.P."/>
            <person name="Peconick L.D."/>
            <person name="Neto A.V."/>
            <person name="Chaucanez C.B."/>
            <person name="Silva P.A."/>
            <person name="Cunha O.L."/>
            <person name="de Oliveira F.F."/>
            <person name="dos Santos T.C."/>
            <person name="Barros A.L."/>
            <person name="Soares M.A."/>
            <person name="de Oliveira L.M."/>
            <person name="Marini M.M."/>
            <person name="Villalobos-Duno H."/>
            <person name="Cunha M.M."/>
            <person name="de Hoog S."/>
            <person name="da Silveira J.F."/>
            <person name="Henrissat B."/>
            <person name="Nino-Vega G.A."/>
            <person name="Cisalpino P.S."/>
            <person name="Mora-Montes H.M."/>
            <person name="Almeida S.R."/>
            <person name="Stajich J.E."/>
            <person name="Lopes-Bezerra L.M."/>
            <person name="Vasconcelos A.T."/>
            <person name="Felipe M.S."/>
        </authorList>
    </citation>
    <scope>NUCLEOTIDE SEQUENCE [LARGE SCALE GENOMIC DNA]</scope>
    <source>
        <strain evidence="2 3">1099-18</strain>
    </source>
</reference>
<feature type="region of interest" description="Disordered" evidence="1">
    <location>
        <begin position="136"/>
        <end position="488"/>
    </location>
</feature>
<dbReference type="KEGG" id="ssck:SPSK_02480"/>
<feature type="compositionally biased region" description="Low complexity" evidence="1">
    <location>
        <begin position="70"/>
        <end position="103"/>
    </location>
</feature>
<gene>
    <name evidence="2" type="ORF">SPSK_02480</name>
</gene>
<feature type="compositionally biased region" description="Low complexity" evidence="1">
    <location>
        <begin position="394"/>
        <end position="411"/>
    </location>
</feature>
<feature type="region of interest" description="Disordered" evidence="1">
    <location>
        <begin position="1"/>
        <end position="124"/>
    </location>
</feature>
<accession>A0A0F2MDZ5</accession>
<dbReference type="GO" id="GO:0016071">
    <property type="term" value="P:mRNA metabolic process"/>
    <property type="evidence" value="ECO:0007669"/>
    <property type="project" value="UniProtKB-ARBA"/>
</dbReference>
<dbReference type="EMBL" id="AXCR01000006">
    <property type="protein sequence ID" value="KJR86371.1"/>
    <property type="molecule type" value="Genomic_DNA"/>
</dbReference>
<feature type="compositionally biased region" description="Polar residues" evidence="1">
    <location>
        <begin position="421"/>
        <end position="447"/>
    </location>
</feature>
<dbReference type="OrthoDB" id="2142961at2759"/>
<evidence type="ECO:0008006" key="4">
    <source>
        <dbReference type="Google" id="ProtNLM"/>
    </source>
</evidence>
<dbReference type="RefSeq" id="XP_016589047.1">
    <property type="nucleotide sequence ID" value="XM_016729349.1"/>
</dbReference>
<dbReference type="Pfam" id="PF15365">
    <property type="entry name" value="PNRC"/>
    <property type="match status" value="1"/>
</dbReference>
<dbReference type="Proteomes" id="UP000033710">
    <property type="component" value="Unassembled WGS sequence"/>
</dbReference>
<evidence type="ECO:0000313" key="2">
    <source>
        <dbReference type="EMBL" id="KJR86371.1"/>
    </source>
</evidence>
<evidence type="ECO:0000313" key="3">
    <source>
        <dbReference type="Proteomes" id="UP000033710"/>
    </source>
</evidence>
<feature type="compositionally biased region" description="Basic and acidic residues" evidence="1">
    <location>
        <begin position="210"/>
        <end position="232"/>
    </location>
</feature>
<organism evidence="2 3">
    <name type="scientific">Sporothrix schenckii 1099-18</name>
    <dbReference type="NCBI Taxonomy" id="1397361"/>
    <lineage>
        <taxon>Eukaryota</taxon>
        <taxon>Fungi</taxon>
        <taxon>Dikarya</taxon>
        <taxon>Ascomycota</taxon>
        <taxon>Pezizomycotina</taxon>
        <taxon>Sordariomycetes</taxon>
        <taxon>Sordariomycetidae</taxon>
        <taxon>Ophiostomatales</taxon>
        <taxon>Ophiostomataceae</taxon>
        <taxon>Sporothrix</taxon>
    </lineage>
</organism>
<name>A0A0F2MDZ5_SPOSC</name>
<dbReference type="InterPro" id="IPR028322">
    <property type="entry name" value="PNRC-like_rgn"/>
</dbReference>
<feature type="compositionally biased region" description="Low complexity" evidence="1">
    <location>
        <begin position="181"/>
        <end position="198"/>
    </location>
</feature>
<feature type="compositionally biased region" description="Low complexity" evidence="1">
    <location>
        <begin position="136"/>
        <end position="148"/>
    </location>
</feature>
<proteinExistence type="predicted"/>
<feature type="compositionally biased region" description="Polar residues" evidence="1">
    <location>
        <begin position="56"/>
        <end position="69"/>
    </location>
</feature>
<evidence type="ECO:0000256" key="1">
    <source>
        <dbReference type="SAM" id="MobiDB-lite"/>
    </source>
</evidence>
<protein>
    <recommendedName>
        <fullName evidence="4">Proteophosphoglycan 5</fullName>
    </recommendedName>
</protein>
<comment type="caution">
    <text evidence="2">The sequence shown here is derived from an EMBL/GenBank/DDBJ whole genome shotgun (WGS) entry which is preliminary data.</text>
</comment>
<dbReference type="VEuPathDB" id="FungiDB:SPSK_02480"/>
<dbReference type="AlphaFoldDB" id="A0A0F2MDZ5"/>
<reference evidence="2 3" key="2">
    <citation type="journal article" date="2015" name="Eukaryot. Cell">
        <title>Asexual propagation of a virulent clone complex in a human and feline outbreak of sporotrichosis.</title>
        <authorList>
            <person name="Teixeira Mde M."/>
            <person name="Rodrigues A.M."/>
            <person name="Tsui C.K."/>
            <person name="de Almeida L.G."/>
            <person name="Van Diepeningen A.D."/>
            <person name="van den Ende B.G."/>
            <person name="Fernandes G.F."/>
            <person name="Kano R."/>
            <person name="Hamelin R.C."/>
            <person name="Lopes-Bezerra L.M."/>
            <person name="Vasconcelos A.T."/>
            <person name="de Hoog S."/>
            <person name="de Camargo Z.P."/>
            <person name="Felipe M.S."/>
        </authorList>
    </citation>
    <scope>NUCLEOTIDE SEQUENCE [LARGE SCALE GENOMIC DNA]</scope>
    <source>
        <strain evidence="2 3">1099-18</strain>
    </source>
</reference>
<dbReference type="GeneID" id="27664626"/>
<feature type="compositionally biased region" description="Polar residues" evidence="1">
    <location>
        <begin position="271"/>
        <end position="292"/>
    </location>
</feature>
<sequence length="488" mass="50615">MPDPPPTEVKQTPNRRKPGAGNRRPNRKNYASENDVAKADPTFQPDFAHDKKKNNNGRGPSTPQKTQKNAVSSKSPAPASQAASGKAGSRNNRNQQNNNPNSPSAKPGRRTPPHTVGPKPAGAAGSVAAFAGATFHASPAPSSLPLPSFFTKADSPGTPSARPLSGLSQQPSPPASDTELPSATATNAADAPSAARRNPLLPTGGSGIPHARDESPLDILFRADRAEKERNRRASSANIYGAPVGPFSPPFQSQAMADNSNGNTFPRDLAQHQQQQSTRRPGPTLRNSNSGISAAELDGTPGQPMGPAFATPFQDRIRAARPAESNGTSGPGTPGGFRDLAAGTAPSPLAGVPYNQQLPAASVDDRSEALKRFLFSKTGASAPSPPVHPTASAPTTPTRYPGQPGGTQQPPMYNGSPYHNMYSTSSANGTPNHQGYPNGQPQETPNRPNGGNGGGSSHIAAMEDSLRQILKLDSPFGGAPSPGIYRQS</sequence>